<dbReference type="Proteomes" id="UP000007322">
    <property type="component" value="Chromosome 1"/>
</dbReference>
<dbReference type="InterPro" id="IPR006599">
    <property type="entry name" value="CARP_motif"/>
</dbReference>
<feature type="compositionally biased region" description="Basic and acidic residues" evidence="5">
    <location>
        <begin position="329"/>
        <end position="338"/>
    </location>
</feature>
<dbReference type="GeneID" id="11513202"/>
<evidence type="ECO:0000256" key="4">
    <source>
        <dbReference type="RuleBase" id="RU000647"/>
    </source>
</evidence>
<dbReference type="InterPro" id="IPR036223">
    <property type="entry name" value="CAP_C_sf"/>
</dbReference>
<feature type="region of interest" description="Disordered" evidence="5">
    <location>
        <begin position="263"/>
        <end position="312"/>
    </location>
</feature>
<evidence type="ECO:0000313" key="8">
    <source>
        <dbReference type="Proteomes" id="UP000007322"/>
    </source>
</evidence>
<feature type="region of interest" description="Disordered" evidence="5">
    <location>
        <begin position="326"/>
        <end position="384"/>
    </location>
</feature>
<dbReference type="SMART" id="SM00673">
    <property type="entry name" value="CARP"/>
    <property type="match status" value="2"/>
</dbReference>
<dbReference type="InterPro" id="IPR053950">
    <property type="entry name" value="CAP_N"/>
</dbReference>
<dbReference type="EMBL" id="CP003002">
    <property type="protein sequence ID" value="AEO55151.1"/>
    <property type="molecule type" value="Genomic_DNA"/>
</dbReference>
<evidence type="ECO:0000256" key="1">
    <source>
        <dbReference type="ARBA" id="ARBA00007659"/>
    </source>
</evidence>
<dbReference type="InterPro" id="IPR036222">
    <property type="entry name" value="CAP_N_sf"/>
</dbReference>
<dbReference type="InterPro" id="IPR018106">
    <property type="entry name" value="CAP_CS_N"/>
</dbReference>
<keyword evidence="8" id="KW-1185">Reference proteome</keyword>
<feature type="domain" description="C-CAP/cofactor C-like" evidence="6">
    <location>
        <begin position="378"/>
        <end position="515"/>
    </location>
</feature>
<dbReference type="PANTHER" id="PTHR10652:SF0">
    <property type="entry name" value="ADENYLYL CYCLASE-ASSOCIATED PROTEIN"/>
    <property type="match status" value="1"/>
</dbReference>
<dbReference type="InterPro" id="IPR013912">
    <property type="entry name" value="Adenylate_cyclase-assoc_CAP_C"/>
</dbReference>
<dbReference type="Pfam" id="PF21938">
    <property type="entry name" value="CAP_N"/>
    <property type="match status" value="1"/>
</dbReference>
<comment type="function">
    <text evidence="2">The N-terminal domain binds to adenylyl cyclase, thereby enabling adenylyl cyclase to be activated by upstream regulatory signals, such as Ras. The C-terminal domain is required for normal cellular morphology and growth control.</text>
</comment>
<dbReference type="InParanoid" id="G2Q2Y4"/>
<dbReference type="Pfam" id="PF08603">
    <property type="entry name" value="CAP_C"/>
    <property type="match status" value="1"/>
</dbReference>
<dbReference type="OrthoDB" id="77251at2759"/>
<dbReference type="Gene3D" id="1.25.40.330">
    <property type="entry name" value="Adenylate cyclase-associated CAP, N-terminal domain"/>
    <property type="match status" value="1"/>
</dbReference>
<dbReference type="InterPro" id="IPR001837">
    <property type="entry name" value="Adenylate_cyclase-assoc_CAP"/>
</dbReference>
<evidence type="ECO:0000313" key="7">
    <source>
        <dbReference type="EMBL" id="AEO55151.1"/>
    </source>
</evidence>
<evidence type="ECO:0000256" key="2">
    <source>
        <dbReference type="ARBA" id="ARBA00054756"/>
    </source>
</evidence>
<dbReference type="PANTHER" id="PTHR10652">
    <property type="entry name" value="ADENYLYL CYCLASE-ASSOCIATED PROTEIN"/>
    <property type="match status" value="1"/>
</dbReference>
<dbReference type="GO" id="GO:0008179">
    <property type="term" value="F:adenylate cyclase binding"/>
    <property type="evidence" value="ECO:0007669"/>
    <property type="project" value="TreeGrafter"/>
</dbReference>
<feature type="compositionally biased region" description="Pro residues" evidence="5">
    <location>
        <begin position="50"/>
        <end position="74"/>
    </location>
</feature>
<dbReference type="PROSITE" id="PS51329">
    <property type="entry name" value="C_CAP_COFACTOR_C"/>
    <property type="match status" value="1"/>
</dbReference>
<dbReference type="VEuPathDB" id="FungiDB:MYCTH_2298666"/>
<dbReference type="Gene3D" id="2.160.20.70">
    <property type="match status" value="1"/>
</dbReference>
<dbReference type="SUPFAM" id="SSF101278">
    <property type="entry name" value="N-terminal domain of adenylylcyclase associated protein, CAP"/>
    <property type="match status" value="1"/>
</dbReference>
<dbReference type="STRING" id="573729.G2Q2Y4"/>
<dbReference type="FunFam" id="1.25.40.330:FF:000001">
    <property type="entry name" value="Adenylyl cyclase-associated protein"/>
    <property type="match status" value="1"/>
</dbReference>
<dbReference type="Pfam" id="PF01213">
    <property type="entry name" value="CAP_N-CM"/>
    <property type="match status" value="1"/>
</dbReference>
<comment type="similarity">
    <text evidence="1 4">Belongs to the CAP family.</text>
</comment>
<dbReference type="GO" id="GO:0019933">
    <property type="term" value="P:cAMP-mediated signaling"/>
    <property type="evidence" value="ECO:0007669"/>
    <property type="project" value="TreeGrafter"/>
</dbReference>
<dbReference type="GO" id="GO:0005737">
    <property type="term" value="C:cytoplasm"/>
    <property type="evidence" value="ECO:0007669"/>
    <property type="project" value="TreeGrafter"/>
</dbReference>
<gene>
    <name evidence="7" type="ORF">MYCTH_2298666</name>
</gene>
<sequence>MATNPMHNLTTLIKRLEAATSRLEDIAQASFEQYNSTPTPPQHAGVAAGPPAPASPAPPQPATAPSPPAAAPEPLPEFIEEFDNLVDQSLAKWLKISNDVGGVVAEQAVKVVEAFKEERKFLLITTKAKKPDLQGADMAVFQDLVKPIGALMTAVGNIKDLNRGDKHYNNLCTVAESIMGLAWVTIDVKPFKHIEGSLAAAEFWGNKILTANKNKDEQQIEWVKAFYQVFRDLTDYVKNYFPNGIPWNPKGVPAAEAAKAVNSASPAPAAPSPSGAPAPAPGPPPPPPPPGPPPVLKINEQKSEPSPASGFSAVFSELNKGEAVTKGLRKVDKSEMTHKNPSLRAGSTVPDHGSSVRGKSPAPPGTKPKPESMRVKKPPKKELEGNKWTIENFDKSPEPIEVEVSLTHSILISKCNNATIILKGKANAVTVENTNRISLIVESLVSTVDVVKSQNFALQVLETIPTILMDQVDGAQIYLSKESSSTRVYSSKSASINLNVLTGDGDDADYKELPLPSQICSWWDEGKGEVVNEIVSHAG</sequence>
<evidence type="ECO:0000256" key="3">
    <source>
        <dbReference type="ARBA" id="ARBA00072052"/>
    </source>
</evidence>
<dbReference type="FunCoup" id="G2Q2Y4">
    <property type="interactions" value="701"/>
</dbReference>
<dbReference type="GO" id="GO:0007015">
    <property type="term" value="P:actin filament organization"/>
    <property type="evidence" value="ECO:0007669"/>
    <property type="project" value="TreeGrafter"/>
</dbReference>
<evidence type="ECO:0000259" key="6">
    <source>
        <dbReference type="PROSITE" id="PS51329"/>
    </source>
</evidence>
<dbReference type="HOGENOM" id="CLU_015780_1_0_1"/>
<feature type="region of interest" description="Disordered" evidence="5">
    <location>
        <begin position="33"/>
        <end position="74"/>
    </location>
</feature>
<dbReference type="AlphaFoldDB" id="G2Q2Y4"/>
<dbReference type="InterPro" id="IPR016098">
    <property type="entry name" value="CAP/MinC_C"/>
</dbReference>
<dbReference type="eggNOG" id="KOG2675">
    <property type="taxonomic scope" value="Eukaryota"/>
</dbReference>
<dbReference type="InterPro" id="IPR017901">
    <property type="entry name" value="C-CAP_CF_C-like"/>
</dbReference>
<dbReference type="SUPFAM" id="SSF69340">
    <property type="entry name" value="C-terminal domain of adenylylcyclase associated protein"/>
    <property type="match status" value="1"/>
</dbReference>
<protein>
    <recommendedName>
        <fullName evidence="3 4">Adenylyl cyclase-associated protein</fullName>
    </recommendedName>
</protein>
<name>G2Q2Y4_THET4</name>
<dbReference type="RefSeq" id="XP_003660396.1">
    <property type="nucleotide sequence ID" value="XM_003660348.1"/>
</dbReference>
<dbReference type="FunFam" id="2.160.20.70:FF:000008">
    <property type="entry name" value="Adenylyl cyclase-associated protein"/>
    <property type="match status" value="1"/>
</dbReference>
<evidence type="ECO:0000256" key="5">
    <source>
        <dbReference type="SAM" id="MobiDB-lite"/>
    </source>
</evidence>
<organism evidence="7 8">
    <name type="scientific">Thermothelomyces thermophilus (strain ATCC 42464 / BCRC 31852 / DSM 1799)</name>
    <name type="common">Sporotrichum thermophile</name>
    <dbReference type="NCBI Taxonomy" id="573729"/>
    <lineage>
        <taxon>Eukaryota</taxon>
        <taxon>Fungi</taxon>
        <taxon>Dikarya</taxon>
        <taxon>Ascomycota</taxon>
        <taxon>Pezizomycotina</taxon>
        <taxon>Sordariomycetes</taxon>
        <taxon>Sordariomycetidae</taxon>
        <taxon>Sordariales</taxon>
        <taxon>Chaetomiaceae</taxon>
        <taxon>Thermothelomyces</taxon>
    </lineage>
</organism>
<dbReference type="OMA" id="KSQQTHK"/>
<feature type="compositionally biased region" description="Basic and acidic residues" evidence="5">
    <location>
        <begin position="368"/>
        <end position="384"/>
    </location>
</feature>
<dbReference type="GO" id="GO:0003779">
    <property type="term" value="F:actin binding"/>
    <property type="evidence" value="ECO:0007669"/>
    <property type="project" value="InterPro"/>
</dbReference>
<proteinExistence type="inferred from homology"/>
<dbReference type="KEGG" id="mtm:MYCTH_2298666"/>
<reference evidence="7 8" key="1">
    <citation type="journal article" date="2011" name="Nat. Biotechnol.">
        <title>Comparative genomic analysis of the thermophilic biomass-degrading fungi Myceliophthora thermophila and Thielavia terrestris.</title>
        <authorList>
            <person name="Berka R.M."/>
            <person name="Grigoriev I.V."/>
            <person name="Otillar R."/>
            <person name="Salamov A."/>
            <person name="Grimwood J."/>
            <person name="Reid I."/>
            <person name="Ishmael N."/>
            <person name="John T."/>
            <person name="Darmond C."/>
            <person name="Moisan M.-C."/>
            <person name="Henrissat B."/>
            <person name="Coutinho P.M."/>
            <person name="Lombard V."/>
            <person name="Natvig D.O."/>
            <person name="Lindquist E."/>
            <person name="Schmutz J."/>
            <person name="Lucas S."/>
            <person name="Harris P."/>
            <person name="Powlowski J."/>
            <person name="Bellemare A."/>
            <person name="Taylor D."/>
            <person name="Butler G."/>
            <person name="de Vries R.P."/>
            <person name="Allijn I.E."/>
            <person name="van den Brink J."/>
            <person name="Ushinsky S."/>
            <person name="Storms R."/>
            <person name="Powell A.J."/>
            <person name="Paulsen I.T."/>
            <person name="Elbourne L.D.H."/>
            <person name="Baker S.E."/>
            <person name="Magnuson J."/>
            <person name="LaBoissiere S."/>
            <person name="Clutterbuck A.J."/>
            <person name="Martinez D."/>
            <person name="Wogulis M."/>
            <person name="de Leon A.L."/>
            <person name="Rey M.W."/>
            <person name="Tsang A."/>
        </authorList>
    </citation>
    <scope>NUCLEOTIDE SEQUENCE [LARGE SCALE GENOMIC DNA]</scope>
    <source>
        <strain evidence="8">ATCC 42464 / BCRC 31852 / DSM 1799</strain>
    </source>
</reference>
<feature type="compositionally biased region" description="Pro residues" evidence="5">
    <location>
        <begin position="268"/>
        <end position="295"/>
    </location>
</feature>
<dbReference type="InterPro" id="IPR013992">
    <property type="entry name" value="Adenylate_cyclase-assoc_CAP_N"/>
</dbReference>
<accession>G2Q2Y4</accession>
<dbReference type="PROSITE" id="PS01088">
    <property type="entry name" value="CAP_1"/>
    <property type="match status" value="1"/>
</dbReference>